<organism evidence="1 2">
    <name type="scientific">Shigella flexneri</name>
    <dbReference type="NCBI Taxonomy" id="623"/>
    <lineage>
        <taxon>Bacteria</taxon>
        <taxon>Pseudomonadati</taxon>
        <taxon>Pseudomonadota</taxon>
        <taxon>Gammaproteobacteria</taxon>
        <taxon>Enterobacterales</taxon>
        <taxon>Enterobacteriaceae</taxon>
        <taxon>Shigella</taxon>
    </lineage>
</organism>
<name>A0A379Z3Z8_SHIFL</name>
<gene>
    <name evidence="1" type="ORF">NCTC9783_00586</name>
</gene>
<accession>A0A379Z3Z8</accession>
<evidence type="ECO:0000313" key="2">
    <source>
        <dbReference type="Proteomes" id="UP000254880"/>
    </source>
</evidence>
<dbReference type="AlphaFoldDB" id="A0A379Z3Z8"/>
<dbReference type="EMBL" id="UGYT01000001">
    <property type="protein sequence ID" value="SUI55026.1"/>
    <property type="molecule type" value="Genomic_DNA"/>
</dbReference>
<evidence type="ECO:0000313" key="1">
    <source>
        <dbReference type="EMBL" id="SUI55026.1"/>
    </source>
</evidence>
<evidence type="ECO:0008006" key="3">
    <source>
        <dbReference type="Google" id="ProtNLM"/>
    </source>
</evidence>
<proteinExistence type="predicted"/>
<sequence>MITRIPRSSFSANINNTAQTNEHQTLSELFYKELEDKFSGKELATPLLKSFSENCRQNVRHIFSNKDFVIKFSTSVLQADKKEITIINKNENTTLTQTIATIFEEYLMEILPQRSDTLDKQELNLKSDRKEKEFPRIKLNGQCYFPGRPKTV</sequence>
<dbReference type="Proteomes" id="UP000254880">
    <property type="component" value="Unassembled WGS sequence"/>
</dbReference>
<reference evidence="1 2" key="1">
    <citation type="submission" date="2018-06" db="EMBL/GenBank/DDBJ databases">
        <authorList>
            <consortium name="Pathogen Informatics"/>
            <person name="Doyle S."/>
        </authorList>
    </citation>
    <scope>NUCLEOTIDE SEQUENCE [LARGE SCALE GENOMIC DNA]</scope>
    <source>
        <strain evidence="1 2">NCTC9783</strain>
    </source>
</reference>
<protein>
    <recommendedName>
        <fullName evidence="3">ShET2/EspL2 family type III secretion system effector toxin</fullName>
    </recommendedName>
</protein>